<keyword evidence="1" id="KW-0812">Transmembrane</keyword>
<reference evidence="3" key="1">
    <citation type="submission" date="2016-10" db="EMBL/GenBank/DDBJ databases">
        <authorList>
            <person name="Varghese N."/>
            <person name="Submissions S."/>
        </authorList>
    </citation>
    <scope>NUCLEOTIDE SEQUENCE [LARGE SCALE GENOMIC DNA]</scope>
    <source>
        <strain evidence="3">DSM 25811 / CCM 8410 / LMG 26954 / E90</strain>
    </source>
</reference>
<protein>
    <recommendedName>
        <fullName evidence="4">Ribosomal protein L7/L12 C-terminal domain-containing protein</fullName>
    </recommendedName>
</protein>
<sequence length="278" mass="29947">MDNTAMDTNNNSFGFDITEVHNLVKNGRKIEAVKKVHDATGWGLKASKDYVDKIGEGISLAGSGAVFYESEQKKKGDIDLETIKELLGSGRKLEAIKALCDRFGLRLKAAHDFVEQLAQGMIAGGLNKESPPQAAAGQGNPLFKATYDKTTVNGKEVKPGDPEWEQVTGFFNRLHDKDIDSGDALTKMLDAFFPEGFNKGTIKHTTGSYSVAGNNPAKQAVKSHVEPAPGAAAAEQKHPKKDEFAYDKGAKGGSNIGLYFVIALIIAGIAIYLFKTVR</sequence>
<dbReference type="InterPro" id="IPR014719">
    <property type="entry name" value="Ribosomal_bL12_C/ClpS-like"/>
</dbReference>
<feature type="transmembrane region" description="Helical" evidence="1">
    <location>
        <begin position="256"/>
        <end position="274"/>
    </location>
</feature>
<dbReference type="AlphaFoldDB" id="A0A1G6J1X8"/>
<keyword evidence="1" id="KW-0472">Membrane</keyword>
<name>A0A1G6J1X8_NIADE</name>
<evidence type="ECO:0000313" key="3">
    <source>
        <dbReference type="Proteomes" id="UP000198757"/>
    </source>
</evidence>
<dbReference type="Proteomes" id="UP000198757">
    <property type="component" value="Unassembled WGS sequence"/>
</dbReference>
<dbReference type="STRING" id="1285928.SAMN04487894_101395"/>
<keyword evidence="3" id="KW-1185">Reference proteome</keyword>
<dbReference type="OrthoDB" id="1149028at2"/>
<dbReference type="RefSeq" id="WP_090388330.1">
    <property type="nucleotide sequence ID" value="NZ_FMZO01000001.1"/>
</dbReference>
<keyword evidence="1" id="KW-1133">Transmembrane helix</keyword>
<dbReference type="EMBL" id="FMZO01000001">
    <property type="protein sequence ID" value="SDC12751.1"/>
    <property type="molecule type" value="Genomic_DNA"/>
</dbReference>
<dbReference type="Gene3D" id="3.30.1390.10">
    <property type="match status" value="2"/>
</dbReference>
<gene>
    <name evidence="2" type="ORF">SAMN04487894_101395</name>
</gene>
<proteinExistence type="predicted"/>
<evidence type="ECO:0008006" key="4">
    <source>
        <dbReference type="Google" id="ProtNLM"/>
    </source>
</evidence>
<organism evidence="2 3">
    <name type="scientific">Niabella drilacis (strain DSM 25811 / CCM 8410 / CCUG 62505 / LMG 26954 / E90)</name>
    <dbReference type="NCBI Taxonomy" id="1285928"/>
    <lineage>
        <taxon>Bacteria</taxon>
        <taxon>Pseudomonadati</taxon>
        <taxon>Bacteroidota</taxon>
        <taxon>Chitinophagia</taxon>
        <taxon>Chitinophagales</taxon>
        <taxon>Chitinophagaceae</taxon>
        <taxon>Niabella</taxon>
    </lineage>
</organism>
<evidence type="ECO:0000313" key="2">
    <source>
        <dbReference type="EMBL" id="SDC12751.1"/>
    </source>
</evidence>
<evidence type="ECO:0000256" key="1">
    <source>
        <dbReference type="SAM" id="Phobius"/>
    </source>
</evidence>
<accession>A0A1G6J1X8</accession>